<keyword evidence="2" id="KW-0812">Transmembrane</keyword>
<dbReference type="AlphaFoldDB" id="A0A381Q694"/>
<evidence type="ECO:0000256" key="2">
    <source>
        <dbReference type="SAM" id="Phobius"/>
    </source>
</evidence>
<gene>
    <name evidence="3" type="ORF">METZ01_LOCUS25997</name>
</gene>
<dbReference type="PANTHER" id="PTHR35399">
    <property type="entry name" value="SLR8030 PROTEIN"/>
    <property type="match status" value="1"/>
</dbReference>
<protein>
    <submittedName>
        <fullName evidence="3">Uncharacterized protein</fullName>
    </submittedName>
</protein>
<dbReference type="PANTHER" id="PTHR35399:SF2">
    <property type="entry name" value="DUF839 DOMAIN-CONTAINING PROTEIN"/>
    <property type="match status" value="1"/>
</dbReference>
<reference evidence="3" key="1">
    <citation type="submission" date="2018-05" db="EMBL/GenBank/DDBJ databases">
        <authorList>
            <person name="Lanie J.A."/>
            <person name="Ng W.-L."/>
            <person name="Kazmierczak K.M."/>
            <person name="Andrzejewski T.M."/>
            <person name="Davidsen T.M."/>
            <person name="Wayne K.J."/>
            <person name="Tettelin H."/>
            <person name="Glass J.I."/>
            <person name="Rusch D."/>
            <person name="Podicherti R."/>
            <person name="Tsui H.-C.T."/>
            <person name="Winkler M.E."/>
        </authorList>
    </citation>
    <scope>NUCLEOTIDE SEQUENCE</scope>
</reference>
<name>A0A381Q694_9ZZZZ</name>
<accession>A0A381Q694</accession>
<dbReference type="SUPFAM" id="SSF63829">
    <property type="entry name" value="Calcium-dependent phosphotriesterase"/>
    <property type="match status" value="1"/>
</dbReference>
<keyword evidence="2" id="KW-1133">Transmembrane helix</keyword>
<evidence type="ECO:0000256" key="1">
    <source>
        <dbReference type="SAM" id="MobiDB-lite"/>
    </source>
</evidence>
<organism evidence="3">
    <name type="scientific">marine metagenome</name>
    <dbReference type="NCBI Taxonomy" id="408172"/>
    <lineage>
        <taxon>unclassified sequences</taxon>
        <taxon>metagenomes</taxon>
        <taxon>ecological metagenomes</taxon>
    </lineage>
</organism>
<proteinExistence type="predicted"/>
<dbReference type="InterPro" id="IPR008557">
    <property type="entry name" value="PhoX"/>
</dbReference>
<feature type="non-terminal residue" evidence="3">
    <location>
        <position position="1"/>
    </location>
</feature>
<keyword evidence="2" id="KW-0472">Membrane</keyword>
<feature type="transmembrane region" description="Helical" evidence="2">
    <location>
        <begin position="490"/>
        <end position="512"/>
    </location>
</feature>
<evidence type="ECO:0000313" key="3">
    <source>
        <dbReference type="EMBL" id="SUZ73143.1"/>
    </source>
</evidence>
<dbReference type="Pfam" id="PF05787">
    <property type="entry name" value="PhoX"/>
    <property type="match status" value="1"/>
</dbReference>
<sequence>VHRRAFLRNGLAMGGTAVGSTILGSTIPGVVGLASAAVPGPGPYGPLDGRIPDDNGLVLPEGFTSRIVAVGGVPVGGTGYTWPLFPDGKGTFPKRDGGWILSCNHEVFDFQTPGESVGGASSIRFDADGRIVDAGPILVGSHSNSRGATTPWGTWLSCQEAFGGDGLIWECDPTGGRPAVPRNALGVRTHGSVAVDPASGRCYMTEAHRDGRLYRFTMLDESLSGAALADGPLEAMVVDPDGGVSWIPVPDPSGTVAPTRVQAADGFVTPMGGGVWVHDGVAVFTTGLDDRVHAIDLADQHHSVVWDGSGHRQPLVGIGDLTVAPGSGDVFAAEDRGDMELVLISTEGDVVPFCRMVGDDHRLSALTGPCFDPSGTRLYVSSLRGRGDALVRDVVPAIDWGDGAEGRHVGVTYEVSGAFRLESGVELSAGPTTTGPPPSMTVASSRIDTTAVPTTQPAVTSPPTLPPTTVPPTTTLGRATAARGRVDRGIGGATLGLGAVAVLALGAGVVAVRRRGSGGPEG</sequence>
<dbReference type="EMBL" id="UINC01001169">
    <property type="protein sequence ID" value="SUZ73143.1"/>
    <property type="molecule type" value="Genomic_DNA"/>
</dbReference>
<feature type="region of interest" description="Disordered" evidence="1">
    <location>
        <begin position="454"/>
        <end position="476"/>
    </location>
</feature>